<organism evidence="1 2">
    <name type="scientific">Eumeta variegata</name>
    <name type="common">Bagworm moth</name>
    <name type="synonym">Eumeta japonica</name>
    <dbReference type="NCBI Taxonomy" id="151549"/>
    <lineage>
        <taxon>Eukaryota</taxon>
        <taxon>Metazoa</taxon>
        <taxon>Ecdysozoa</taxon>
        <taxon>Arthropoda</taxon>
        <taxon>Hexapoda</taxon>
        <taxon>Insecta</taxon>
        <taxon>Pterygota</taxon>
        <taxon>Neoptera</taxon>
        <taxon>Endopterygota</taxon>
        <taxon>Lepidoptera</taxon>
        <taxon>Glossata</taxon>
        <taxon>Ditrysia</taxon>
        <taxon>Tineoidea</taxon>
        <taxon>Psychidae</taxon>
        <taxon>Oiketicinae</taxon>
        <taxon>Eumeta</taxon>
    </lineage>
</organism>
<gene>
    <name evidence="1" type="ORF">EVAR_48582_1</name>
</gene>
<proteinExistence type="predicted"/>
<comment type="caution">
    <text evidence="1">The sequence shown here is derived from an EMBL/GenBank/DDBJ whole genome shotgun (WGS) entry which is preliminary data.</text>
</comment>
<sequence>MVLAFVLGNYAKVNTLYNHLGISVQSGDTNYLDVHVEADSSEATKTREAPNRHRICGGPSLNTRAASTSSGFSIYIRQPSSGAAGLMKKAIAFLMVKTAYTVMGRSSLVTAAGRPPRCTERAVLAVSINLLEAMWS</sequence>
<accession>A0A4C1XD13</accession>
<dbReference type="AlphaFoldDB" id="A0A4C1XD13"/>
<dbReference type="Proteomes" id="UP000299102">
    <property type="component" value="Unassembled WGS sequence"/>
</dbReference>
<name>A0A4C1XD13_EUMVA</name>
<evidence type="ECO:0000313" key="2">
    <source>
        <dbReference type="Proteomes" id="UP000299102"/>
    </source>
</evidence>
<dbReference type="EMBL" id="BGZK01000803">
    <property type="protein sequence ID" value="GBP61083.1"/>
    <property type="molecule type" value="Genomic_DNA"/>
</dbReference>
<protein>
    <submittedName>
        <fullName evidence="1">Uncharacterized protein</fullName>
    </submittedName>
</protein>
<evidence type="ECO:0000313" key="1">
    <source>
        <dbReference type="EMBL" id="GBP61083.1"/>
    </source>
</evidence>
<keyword evidence="2" id="KW-1185">Reference proteome</keyword>
<reference evidence="1 2" key="1">
    <citation type="journal article" date="2019" name="Commun. Biol.">
        <title>The bagworm genome reveals a unique fibroin gene that provides high tensile strength.</title>
        <authorList>
            <person name="Kono N."/>
            <person name="Nakamura H."/>
            <person name="Ohtoshi R."/>
            <person name="Tomita M."/>
            <person name="Numata K."/>
            <person name="Arakawa K."/>
        </authorList>
    </citation>
    <scope>NUCLEOTIDE SEQUENCE [LARGE SCALE GENOMIC DNA]</scope>
</reference>